<organism evidence="9 10">
    <name type="scientific">Sphingomonas hylomeconis</name>
    <dbReference type="NCBI Taxonomy" id="1395958"/>
    <lineage>
        <taxon>Bacteria</taxon>
        <taxon>Pseudomonadati</taxon>
        <taxon>Pseudomonadota</taxon>
        <taxon>Alphaproteobacteria</taxon>
        <taxon>Sphingomonadales</taxon>
        <taxon>Sphingomonadaceae</taxon>
        <taxon>Sphingomonas</taxon>
    </lineage>
</organism>
<evidence type="ECO:0000256" key="2">
    <source>
        <dbReference type="ARBA" id="ARBA00005811"/>
    </source>
</evidence>
<protein>
    <submittedName>
        <fullName evidence="9">Biopolymer transporter ExbD</fullName>
    </submittedName>
</protein>
<comment type="subcellular location">
    <subcellularLocation>
        <location evidence="1">Cell membrane</location>
        <topology evidence="1">Single-pass membrane protein</topology>
    </subcellularLocation>
    <subcellularLocation>
        <location evidence="7">Cell membrane</location>
        <topology evidence="7">Single-pass type II membrane protein</topology>
    </subcellularLocation>
</comment>
<evidence type="ECO:0000256" key="8">
    <source>
        <dbReference type="SAM" id="Phobius"/>
    </source>
</evidence>
<evidence type="ECO:0000256" key="6">
    <source>
        <dbReference type="ARBA" id="ARBA00023136"/>
    </source>
</evidence>
<evidence type="ECO:0000256" key="1">
    <source>
        <dbReference type="ARBA" id="ARBA00004162"/>
    </source>
</evidence>
<name>A0ABV7SVN1_9SPHN</name>
<keyword evidence="7" id="KW-0653">Protein transport</keyword>
<keyword evidence="3" id="KW-1003">Cell membrane</keyword>
<comment type="similarity">
    <text evidence="2 7">Belongs to the ExbD/TolR family.</text>
</comment>
<dbReference type="Proteomes" id="UP001595713">
    <property type="component" value="Unassembled WGS sequence"/>
</dbReference>
<keyword evidence="4 7" id="KW-0812">Transmembrane</keyword>
<evidence type="ECO:0000256" key="3">
    <source>
        <dbReference type="ARBA" id="ARBA00022475"/>
    </source>
</evidence>
<proteinExistence type="inferred from homology"/>
<keyword evidence="5 8" id="KW-1133">Transmembrane helix</keyword>
<evidence type="ECO:0000256" key="5">
    <source>
        <dbReference type="ARBA" id="ARBA00022989"/>
    </source>
</evidence>
<accession>A0ABV7SVN1</accession>
<keyword evidence="10" id="KW-1185">Reference proteome</keyword>
<evidence type="ECO:0000313" key="10">
    <source>
        <dbReference type="Proteomes" id="UP001595713"/>
    </source>
</evidence>
<comment type="caution">
    <text evidence="9">The sequence shown here is derived from an EMBL/GenBank/DDBJ whole genome shotgun (WGS) entry which is preliminary data.</text>
</comment>
<sequence>MTARATTFRPRQFRPAQDEPLFTAMNITPLIDVLLVLLVMMILTIPIVTHEVPVDLPQPGPSGRSSATIHRIALTPGGALVWDGAAIADAALPARLAGFMKEEDAQLQIEAAPQARYERFAQTLAVIRGAGVTRLGFVGNERFADFAAPLR</sequence>
<feature type="transmembrane region" description="Helical" evidence="8">
    <location>
        <begin position="21"/>
        <end position="48"/>
    </location>
</feature>
<dbReference type="Gene3D" id="3.30.420.270">
    <property type="match status" value="1"/>
</dbReference>
<dbReference type="EMBL" id="JBHRXP010000002">
    <property type="protein sequence ID" value="MFC3579385.1"/>
    <property type="molecule type" value="Genomic_DNA"/>
</dbReference>
<dbReference type="RefSeq" id="WP_261295646.1">
    <property type="nucleotide sequence ID" value="NZ_JANQBK010000017.1"/>
</dbReference>
<dbReference type="PANTHER" id="PTHR30558:SF7">
    <property type="entry name" value="TOL-PAL SYSTEM PROTEIN TOLR"/>
    <property type="match status" value="1"/>
</dbReference>
<reference evidence="10" key="1">
    <citation type="journal article" date="2019" name="Int. J. Syst. Evol. Microbiol.">
        <title>The Global Catalogue of Microorganisms (GCM) 10K type strain sequencing project: providing services to taxonomists for standard genome sequencing and annotation.</title>
        <authorList>
            <consortium name="The Broad Institute Genomics Platform"/>
            <consortium name="The Broad Institute Genome Sequencing Center for Infectious Disease"/>
            <person name="Wu L."/>
            <person name="Ma J."/>
        </authorList>
    </citation>
    <scope>NUCLEOTIDE SEQUENCE [LARGE SCALE GENOMIC DNA]</scope>
    <source>
        <strain evidence="10">KCTC 42739</strain>
    </source>
</reference>
<keyword evidence="7" id="KW-0813">Transport</keyword>
<dbReference type="PANTHER" id="PTHR30558">
    <property type="entry name" value="EXBD MEMBRANE COMPONENT OF PMF-DRIVEN MACROMOLECULE IMPORT SYSTEM"/>
    <property type="match status" value="1"/>
</dbReference>
<keyword evidence="6 8" id="KW-0472">Membrane</keyword>
<gene>
    <name evidence="9" type="ORF">ACFONA_04345</name>
</gene>
<evidence type="ECO:0000313" key="9">
    <source>
        <dbReference type="EMBL" id="MFC3579385.1"/>
    </source>
</evidence>
<evidence type="ECO:0000256" key="7">
    <source>
        <dbReference type="RuleBase" id="RU003879"/>
    </source>
</evidence>
<dbReference type="InterPro" id="IPR003400">
    <property type="entry name" value="ExbD"/>
</dbReference>
<dbReference type="Pfam" id="PF02472">
    <property type="entry name" value="ExbD"/>
    <property type="match status" value="1"/>
</dbReference>
<evidence type="ECO:0000256" key="4">
    <source>
        <dbReference type="ARBA" id="ARBA00022692"/>
    </source>
</evidence>